<comment type="caution">
    <text evidence="3">The sequence shown here is derived from an EMBL/GenBank/DDBJ whole genome shotgun (WGS) entry which is preliminary data.</text>
</comment>
<organism evidence="3 4">
    <name type="scientific">Podospora australis</name>
    <dbReference type="NCBI Taxonomy" id="1536484"/>
    <lineage>
        <taxon>Eukaryota</taxon>
        <taxon>Fungi</taxon>
        <taxon>Dikarya</taxon>
        <taxon>Ascomycota</taxon>
        <taxon>Pezizomycotina</taxon>
        <taxon>Sordariomycetes</taxon>
        <taxon>Sordariomycetidae</taxon>
        <taxon>Sordariales</taxon>
        <taxon>Podosporaceae</taxon>
        <taxon>Podospora</taxon>
    </lineage>
</organism>
<reference evidence="3" key="2">
    <citation type="submission" date="2023-05" db="EMBL/GenBank/DDBJ databases">
        <authorList>
            <consortium name="Lawrence Berkeley National Laboratory"/>
            <person name="Steindorff A."/>
            <person name="Hensen N."/>
            <person name="Bonometti L."/>
            <person name="Westerberg I."/>
            <person name="Brannstrom I.O."/>
            <person name="Guillou S."/>
            <person name="Cros-Aarteil S."/>
            <person name="Calhoun S."/>
            <person name="Haridas S."/>
            <person name="Kuo A."/>
            <person name="Mondo S."/>
            <person name="Pangilinan J."/>
            <person name="Riley R."/>
            <person name="Labutti K."/>
            <person name="Andreopoulos B."/>
            <person name="Lipzen A."/>
            <person name="Chen C."/>
            <person name="Yanf M."/>
            <person name="Daum C."/>
            <person name="Ng V."/>
            <person name="Clum A."/>
            <person name="Ohm R."/>
            <person name="Martin F."/>
            <person name="Silar P."/>
            <person name="Natvig D."/>
            <person name="Lalanne C."/>
            <person name="Gautier V."/>
            <person name="Ament-Velasquez S.L."/>
            <person name="Kruys A."/>
            <person name="Hutchinson M.I."/>
            <person name="Powell A.J."/>
            <person name="Barry K."/>
            <person name="Miller A.N."/>
            <person name="Grigoriev I.V."/>
            <person name="Debuchy R."/>
            <person name="Gladieux P."/>
            <person name="Thoren M.H."/>
            <person name="Johannesson H."/>
        </authorList>
    </citation>
    <scope>NUCLEOTIDE SEQUENCE</scope>
    <source>
        <strain evidence="3">PSN309</strain>
    </source>
</reference>
<dbReference type="CDD" id="cd02440">
    <property type="entry name" value="AdoMet_MTases"/>
    <property type="match status" value="1"/>
</dbReference>
<proteinExistence type="inferred from homology"/>
<keyword evidence="3" id="KW-0808">Transferase</keyword>
<dbReference type="Proteomes" id="UP001302126">
    <property type="component" value="Unassembled WGS sequence"/>
</dbReference>
<dbReference type="InterPro" id="IPR029063">
    <property type="entry name" value="SAM-dependent_MTases_sf"/>
</dbReference>
<dbReference type="AlphaFoldDB" id="A0AAN6WL82"/>
<evidence type="ECO:0000256" key="1">
    <source>
        <dbReference type="ARBA" id="ARBA00038158"/>
    </source>
</evidence>
<evidence type="ECO:0000256" key="2">
    <source>
        <dbReference type="SAM" id="MobiDB-lite"/>
    </source>
</evidence>
<evidence type="ECO:0000313" key="3">
    <source>
        <dbReference type="EMBL" id="KAK4184084.1"/>
    </source>
</evidence>
<dbReference type="GO" id="GO:0008168">
    <property type="term" value="F:methyltransferase activity"/>
    <property type="evidence" value="ECO:0007669"/>
    <property type="project" value="UniProtKB-KW"/>
</dbReference>
<dbReference type="PANTHER" id="PTHR43591">
    <property type="entry name" value="METHYLTRANSFERASE"/>
    <property type="match status" value="1"/>
</dbReference>
<dbReference type="Gene3D" id="3.40.50.150">
    <property type="entry name" value="Vaccinia Virus protein VP39"/>
    <property type="match status" value="1"/>
</dbReference>
<evidence type="ECO:0000313" key="4">
    <source>
        <dbReference type="Proteomes" id="UP001302126"/>
    </source>
</evidence>
<dbReference type="PANTHER" id="PTHR43591:SF10">
    <property type="entry name" value="ABC TRANSMEMBRANE TYPE-1 DOMAIN-CONTAINING PROTEIN-RELATED"/>
    <property type="match status" value="1"/>
</dbReference>
<dbReference type="EMBL" id="MU864506">
    <property type="protein sequence ID" value="KAK4184084.1"/>
    <property type="molecule type" value="Genomic_DNA"/>
</dbReference>
<protein>
    <submittedName>
        <fullName evidence="3">Demethylmenaquinone methyltransferase</fullName>
    </submittedName>
</protein>
<reference evidence="3" key="1">
    <citation type="journal article" date="2023" name="Mol. Phylogenet. Evol.">
        <title>Genome-scale phylogeny and comparative genomics of the fungal order Sordariales.</title>
        <authorList>
            <person name="Hensen N."/>
            <person name="Bonometti L."/>
            <person name="Westerberg I."/>
            <person name="Brannstrom I.O."/>
            <person name="Guillou S."/>
            <person name="Cros-Aarteil S."/>
            <person name="Calhoun S."/>
            <person name="Haridas S."/>
            <person name="Kuo A."/>
            <person name="Mondo S."/>
            <person name="Pangilinan J."/>
            <person name="Riley R."/>
            <person name="LaButti K."/>
            <person name="Andreopoulos B."/>
            <person name="Lipzen A."/>
            <person name="Chen C."/>
            <person name="Yan M."/>
            <person name="Daum C."/>
            <person name="Ng V."/>
            <person name="Clum A."/>
            <person name="Steindorff A."/>
            <person name="Ohm R.A."/>
            <person name="Martin F."/>
            <person name="Silar P."/>
            <person name="Natvig D.O."/>
            <person name="Lalanne C."/>
            <person name="Gautier V."/>
            <person name="Ament-Velasquez S.L."/>
            <person name="Kruys A."/>
            <person name="Hutchinson M.I."/>
            <person name="Powell A.J."/>
            <person name="Barry K."/>
            <person name="Miller A.N."/>
            <person name="Grigoriev I.V."/>
            <person name="Debuchy R."/>
            <person name="Gladieux P."/>
            <person name="Hiltunen Thoren M."/>
            <person name="Johannesson H."/>
        </authorList>
    </citation>
    <scope>NUCLEOTIDE SEQUENCE</scope>
    <source>
        <strain evidence="3">PSN309</strain>
    </source>
</reference>
<name>A0AAN6WL82_9PEZI</name>
<dbReference type="GO" id="GO:0032259">
    <property type="term" value="P:methylation"/>
    <property type="evidence" value="ECO:0007669"/>
    <property type="project" value="UniProtKB-KW"/>
</dbReference>
<gene>
    <name evidence="3" type="ORF">QBC35DRAFT_506680</name>
</gene>
<feature type="region of interest" description="Disordered" evidence="2">
    <location>
        <begin position="1"/>
        <end position="65"/>
    </location>
</feature>
<keyword evidence="4" id="KW-1185">Reference proteome</keyword>
<comment type="similarity">
    <text evidence="1">Belongs to the methyltransferase superfamily. LaeA methyltransferase family.</text>
</comment>
<feature type="compositionally biased region" description="Low complexity" evidence="2">
    <location>
        <begin position="15"/>
        <end position="58"/>
    </location>
</feature>
<dbReference type="Pfam" id="PF13489">
    <property type="entry name" value="Methyltransf_23"/>
    <property type="match status" value="1"/>
</dbReference>
<accession>A0AAN6WL82</accession>
<dbReference type="SUPFAM" id="SSF53335">
    <property type="entry name" value="S-adenosyl-L-methionine-dependent methyltransferases"/>
    <property type="match status" value="1"/>
</dbReference>
<sequence>MADKKRTTPAPEVGPSSPTPASATTPETTQSPAAPAQSPTTAQSPTAAAAATEPAHTSTDSDILPAQHWQNAPIEEAEFDDDDEDADSAFGGGTDSTASLSESILNFRNLHGRTYHSDIGAAAAWTPNDESQAESMDIHHHMCTLLLDGKLFLAPIPDDVQKVIDIGTGTGIWAIDFADTYPAANVIATDVSPVQPNWVPPNLSFEIDDANQEWTFKDNTFDYIHLRAMFGSIADWGAFYREAFRCCKPGGYLEDHSNSVKFDSDDGSVTPDSPMGQWTKVFWEGGRKFGRSFRVVEDSLQEKGMREAGFVDIVVRDFKCPIGAWPKDKRLKELGSFAKLVLESDMEGYILYMWSAVMGWKPDEIQVFIAHLRRQLNDKAVHAWYQHRVVYGRKPA</sequence>
<keyword evidence="3" id="KW-0489">Methyltransferase</keyword>